<dbReference type="Gene3D" id="2.40.420.20">
    <property type="match status" value="1"/>
</dbReference>
<accession>A0A9Q3UPD3</accession>
<dbReference type="SUPFAM" id="SSF111369">
    <property type="entry name" value="HlyD-like secretion proteins"/>
    <property type="match status" value="1"/>
</dbReference>
<evidence type="ECO:0000313" key="8">
    <source>
        <dbReference type="Proteomes" id="UP001108027"/>
    </source>
</evidence>
<feature type="domain" description="CzcB-like barrel-sandwich hybrid" evidence="6">
    <location>
        <begin position="96"/>
        <end position="231"/>
    </location>
</feature>
<proteinExistence type="inferred from homology"/>
<dbReference type="GO" id="GO:0022857">
    <property type="term" value="F:transmembrane transporter activity"/>
    <property type="evidence" value="ECO:0007669"/>
    <property type="project" value="InterPro"/>
</dbReference>
<protein>
    <submittedName>
        <fullName evidence="7">Efflux RND transporter periplasmic adaptor subunit</fullName>
    </submittedName>
</protein>
<dbReference type="GO" id="GO:0060003">
    <property type="term" value="P:copper ion export"/>
    <property type="evidence" value="ECO:0007669"/>
    <property type="project" value="TreeGrafter"/>
</dbReference>
<comment type="similarity">
    <text evidence="1">Belongs to the membrane fusion protein (MFP) (TC 8.A.1) family.</text>
</comment>
<evidence type="ECO:0000256" key="1">
    <source>
        <dbReference type="ARBA" id="ARBA00009477"/>
    </source>
</evidence>
<evidence type="ECO:0000259" key="6">
    <source>
        <dbReference type="Pfam" id="PF25973"/>
    </source>
</evidence>
<dbReference type="PANTHER" id="PTHR30097">
    <property type="entry name" value="CATION EFFLUX SYSTEM PROTEIN CUSB"/>
    <property type="match status" value="1"/>
</dbReference>
<dbReference type="Pfam" id="PF25973">
    <property type="entry name" value="BSH_CzcB"/>
    <property type="match status" value="1"/>
</dbReference>
<organism evidence="7 8">
    <name type="scientific">Alloalcanivorax marinus</name>
    <dbReference type="NCBI Taxonomy" id="1177169"/>
    <lineage>
        <taxon>Bacteria</taxon>
        <taxon>Pseudomonadati</taxon>
        <taxon>Pseudomonadota</taxon>
        <taxon>Gammaproteobacteria</taxon>
        <taxon>Oceanospirillales</taxon>
        <taxon>Alcanivoracaceae</taxon>
        <taxon>Alloalcanivorax</taxon>
    </lineage>
</organism>
<comment type="caution">
    <text evidence="7">The sequence shown here is derived from an EMBL/GenBank/DDBJ whole genome shotgun (WGS) entry which is preliminary data.</text>
</comment>
<dbReference type="PANTHER" id="PTHR30097:SF15">
    <property type="entry name" value="CATION EFFLUX SYSTEM PROTEIN CUSB"/>
    <property type="match status" value="1"/>
</dbReference>
<evidence type="ECO:0000256" key="3">
    <source>
        <dbReference type="SAM" id="MobiDB-lite"/>
    </source>
</evidence>
<dbReference type="InterPro" id="IPR051909">
    <property type="entry name" value="MFP_Cation_Efflux"/>
</dbReference>
<dbReference type="Gene3D" id="2.40.30.170">
    <property type="match status" value="1"/>
</dbReference>
<dbReference type="GO" id="GO:0015679">
    <property type="term" value="P:plasma membrane copper ion transport"/>
    <property type="evidence" value="ECO:0007669"/>
    <property type="project" value="TreeGrafter"/>
</dbReference>
<dbReference type="AlphaFoldDB" id="A0A9Q3UPD3"/>
<keyword evidence="8" id="KW-1185">Reference proteome</keyword>
<dbReference type="EMBL" id="JAJGNA010000013">
    <property type="protein sequence ID" value="MCC4309174.1"/>
    <property type="molecule type" value="Genomic_DNA"/>
</dbReference>
<dbReference type="GO" id="GO:0046914">
    <property type="term" value="F:transition metal ion binding"/>
    <property type="evidence" value="ECO:0007669"/>
    <property type="project" value="TreeGrafter"/>
</dbReference>
<gene>
    <name evidence="7" type="ORF">LL252_11380</name>
</gene>
<evidence type="ECO:0000256" key="4">
    <source>
        <dbReference type="SAM" id="SignalP"/>
    </source>
</evidence>
<dbReference type="NCBIfam" id="TIGR01730">
    <property type="entry name" value="RND_mfp"/>
    <property type="match status" value="1"/>
</dbReference>
<dbReference type="InterPro" id="IPR058792">
    <property type="entry name" value="Beta-barrel_RND_2"/>
</dbReference>
<evidence type="ECO:0000259" key="5">
    <source>
        <dbReference type="Pfam" id="PF25954"/>
    </source>
</evidence>
<feature type="compositionally biased region" description="Basic and acidic residues" evidence="3">
    <location>
        <begin position="23"/>
        <end position="32"/>
    </location>
</feature>
<keyword evidence="2" id="KW-0813">Transport</keyword>
<feature type="region of interest" description="Disordered" evidence="3">
    <location>
        <begin position="21"/>
        <end position="48"/>
    </location>
</feature>
<feature type="domain" description="CusB-like beta-barrel" evidence="5">
    <location>
        <begin position="234"/>
        <end position="306"/>
    </location>
</feature>
<feature type="signal peptide" evidence="4">
    <location>
        <begin position="1"/>
        <end position="20"/>
    </location>
</feature>
<evidence type="ECO:0000313" key="7">
    <source>
        <dbReference type="EMBL" id="MCC4309174.1"/>
    </source>
</evidence>
<dbReference type="GO" id="GO:0030288">
    <property type="term" value="C:outer membrane-bounded periplasmic space"/>
    <property type="evidence" value="ECO:0007669"/>
    <property type="project" value="TreeGrafter"/>
</dbReference>
<name>A0A9Q3UPD3_9GAMM</name>
<keyword evidence="4" id="KW-0732">Signal</keyword>
<dbReference type="Pfam" id="PF25954">
    <property type="entry name" value="Beta-barrel_RND_2"/>
    <property type="match status" value="1"/>
</dbReference>
<reference evidence="7" key="1">
    <citation type="submission" date="2021-10" db="EMBL/GenBank/DDBJ databases">
        <title>The diversity and Nitrogen Metabolism of Culturable Nitrate-Utilizing Bacteria Within the Oxygen Minimum Zone of the Changjiang (Yangtze River)Estuary.</title>
        <authorList>
            <person name="Zhang D."/>
            <person name="Zheng J."/>
            <person name="Liu S."/>
            <person name="He W."/>
        </authorList>
    </citation>
    <scope>NUCLEOTIDE SEQUENCE</scope>
    <source>
        <strain evidence="7">FXH-223</strain>
    </source>
</reference>
<feature type="chain" id="PRO_5040476964" evidence="4">
    <location>
        <begin position="21"/>
        <end position="388"/>
    </location>
</feature>
<sequence length="388" mass="41762">MKTFLMLLALTLGPACTALAGPHGEDHDHDTAEAAGQQRTDAEAGDHDHDEEAAVLTLNEAQRAMLGLKVVPVAPRPGLSRRLTVPAEITSDQYRTWVVPVRVDSQVRERRVTLGAHVRRGDAIATLFSPVMAELQSDLLAAADEWRRVRALGQRTVGNQRYLAVRGRYQSLRARASGYGLSDADLTALEKGEADPGVYTLRAPDDGLVLTDAFQQGQWLTAGQSLVTLVDEATLWAEAALPPRPGLTVPAGTPARVRVGEARVDGEVIQAGHRLDPVTRTLQVRVAVPNKDHLLHPGMFADVTLELPLPEDALVVPETALTRGPDGDWQVFVEAGPGRYRAIEITALDSLDGLRRISGLEAGTPVVTEGAFFLASEQAKAGFSVHNH</sequence>
<evidence type="ECO:0000256" key="2">
    <source>
        <dbReference type="ARBA" id="ARBA00022448"/>
    </source>
</evidence>
<dbReference type="InterPro" id="IPR006143">
    <property type="entry name" value="RND_pump_MFP"/>
</dbReference>
<dbReference type="InterPro" id="IPR058647">
    <property type="entry name" value="BSH_CzcB-like"/>
</dbReference>
<dbReference type="GO" id="GO:0016020">
    <property type="term" value="C:membrane"/>
    <property type="evidence" value="ECO:0007669"/>
    <property type="project" value="InterPro"/>
</dbReference>
<dbReference type="RefSeq" id="WP_204427560.1">
    <property type="nucleotide sequence ID" value="NZ_ARXL01000160.1"/>
</dbReference>
<dbReference type="Proteomes" id="UP001108027">
    <property type="component" value="Unassembled WGS sequence"/>
</dbReference>